<evidence type="ECO:0008006" key="3">
    <source>
        <dbReference type="Google" id="ProtNLM"/>
    </source>
</evidence>
<dbReference type="EMBL" id="JAOWKX010000004">
    <property type="protein sequence ID" value="MCV2884934.1"/>
    <property type="molecule type" value="Genomic_DNA"/>
</dbReference>
<accession>A0ABT3A8L9</accession>
<proteinExistence type="predicted"/>
<name>A0ABT3A8L9_9ALTE</name>
<sequence>MNKEIASVVKEFYARFFRVDAILLFGSHQEKARFDIDVLVLTNGKVFRRDVLMFGETPLDVTAIDVNSLKRFMQNKTREWLMIVNTGTVILD</sequence>
<gene>
    <name evidence="1" type="ORF">OE749_09520</name>
</gene>
<dbReference type="Proteomes" id="UP001652504">
    <property type="component" value="Unassembled WGS sequence"/>
</dbReference>
<protein>
    <recommendedName>
        <fullName evidence="3">Polymerase beta nucleotidyltransferase domain-containing protein</fullName>
    </recommendedName>
</protein>
<evidence type="ECO:0000313" key="1">
    <source>
        <dbReference type="EMBL" id="MCV2884934.1"/>
    </source>
</evidence>
<evidence type="ECO:0000313" key="2">
    <source>
        <dbReference type="Proteomes" id="UP001652504"/>
    </source>
</evidence>
<reference evidence="1 2" key="1">
    <citation type="submission" date="2022-10" db="EMBL/GenBank/DDBJ databases">
        <title>Aestuariibacter sp. AA17 isolated from Montipora capitata coral fragment.</title>
        <authorList>
            <person name="Emsley S.A."/>
            <person name="Pfannmuller K.M."/>
            <person name="Loughran R.M."/>
            <person name="Shlafstein M."/>
            <person name="Papke E."/>
            <person name="Saw J.H."/>
            <person name="Ushijima B."/>
            <person name="Videau P."/>
        </authorList>
    </citation>
    <scope>NUCLEOTIDE SEQUENCE [LARGE SCALE GENOMIC DNA]</scope>
    <source>
        <strain evidence="1 2">AA17</strain>
    </source>
</reference>
<dbReference type="RefSeq" id="WP_263712214.1">
    <property type="nucleotide sequence ID" value="NZ_JAOWKX010000004.1"/>
</dbReference>
<keyword evidence="2" id="KW-1185">Reference proteome</keyword>
<organism evidence="1 2">
    <name type="scientific">Fluctibacter corallii</name>
    <dbReference type="NCBI Taxonomy" id="2984329"/>
    <lineage>
        <taxon>Bacteria</taxon>
        <taxon>Pseudomonadati</taxon>
        <taxon>Pseudomonadota</taxon>
        <taxon>Gammaproteobacteria</taxon>
        <taxon>Alteromonadales</taxon>
        <taxon>Alteromonadaceae</taxon>
        <taxon>Fluctibacter</taxon>
    </lineage>
</organism>
<comment type="caution">
    <text evidence="1">The sequence shown here is derived from an EMBL/GenBank/DDBJ whole genome shotgun (WGS) entry which is preliminary data.</text>
</comment>